<feature type="domain" description="DUF6973" evidence="2">
    <location>
        <begin position="6"/>
        <end position="47"/>
    </location>
</feature>
<gene>
    <name evidence="3" type="ORF">RM641_36985</name>
</gene>
<feature type="region of interest" description="Disordered" evidence="1">
    <location>
        <begin position="14"/>
        <end position="58"/>
    </location>
</feature>
<keyword evidence="4" id="KW-1185">Reference proteome</keyword>
<dbReference type="Proteomes" id="UP001183586">
    <property type="component" value="Unassembled WGS sequence"/>
</dbReference>
<reference evidence="4" key="1">
    <citation type="submission" date="2023-07" db="EMBL/GenBank/DDBJ databases">
        <title>30 novel species of actinomycetes from the DSMZ collection.</title>
        <authorList>
            <person name="Nouioui I."/>
        </authorList>
    </citation>
    <scope>NUCLEOTIDE SEQUENCE [LARGE SCALE GENOMIC DNA]</scope>
    <source>
        <strain evidence="4">DSM 41921</strain>
    </source>
</reference>
<evidence type="ECO:0000313" key="3">
    <source>
        <dbReference type="EMBL" id="MDT0393020.1"/>
    </source>
</evidence>
<evidence type="ECO:0000313" key="4">
    <source>
        <dbReference type="Proteomes" id="UP001183586"/>
    </source>
</evidence>
<dbReference type="EMBL" id="JAVREU010000038">
    <property type="protein sequence ID" value="MDT0393020.1"/>
    <property type="molecule type" value="Genomic_DNA"/>
</dbReference>
<comment type="caution">
    <text evidence="3">The sequence shown here is derived from an EMBL/GenBank/DDBJ whole genome shotgun (WGS) entry which is preliminary data.</text>
</comment>
<proteinExistence type="predicted"/>
<dbReference type="Pfam" id="PF22322">
    <property type="entry name" value="DUF6973"/>
    <property type="match status" value="1"/>
</dbReference>
<protein>
    <recommendedName>
        <fullName evidence="2">DUF6973 domain-containing protein</fullName>
    </recommendedName>
</protein>
<dbReference type="InterPro" id="IPR054246">
    <property type="entry name" value="DUF6973"/>
</dbReference>
<name>A0ABU2PNW9_9ACTN</name>
<organism evidence="3 4">
    <name type="scientific">Streptomyces dubilierae</name>
    <dbReference type="NCBI Taxonomy" id="3075533"/>
    <lineage>
        <taxon>Bacteria</taxon>
        <taxon>Bacillati</taxon>
        <taxon>Actinomycetota</taxon>
        <taxon>Actinomycetes</taxon>
        <taxon>Kitasatosporales</taxon>
        <taxon>Streptomycetaceae</taxon>
        <taxon>Streptomyces</taxon>
    </lineage>
</organism>
<sequence>MEIRLSTTGAYEFATRHESTSSGVDKQMDLKNSAIGREIGRKRTGQNSAGTKARDDCRSAERNGKLWIIKSGKLVRSSQ</sequence>
<evidence type="ECO:0000259" key="2">
    <source>
        <dbReference type="Pfam" id="PF22322"/>
    </source>
</evidence>
<evidence type="ECO:0000256" key="1">
    <source>
        <dbReference type="SAM" id="MobiDB-lite"/>
    </source>
</evidence>
<accession>A0ABU2PNW9</accession>